<dbReference type="STRING" id="1141098.A0A1Y2EC67"/>
<dbReference type="PANTHER" id="PTHR47381">
    <property type="entry name" value="ALPHA/BETA-HYDROLASES SUPERFAMILY PROTEIN"/>
    <property type="match status" value="1"/>
</dbReference>
<keyword evidence="2" id="KW-1185">Reference proteome</keyword>
<dbReference type="AlphaFoldDB" id="A0A1Y2EC67"/>
<reference evidence="1 2" key="1">
    <citation type="submission" date="2016-07" db="EMBL/GenBank/DDBJ databases">
        <title>Pervasive Adenine N6-methylation of Active Genes in Fungi.</title>
        <authorList>
            <consortium name="DOE Joint Genome Institute"/>
            <person name="Mondo S.J."/>
            <person name="Dannebaum R.O."/>
            <person name="Kuo R.C."/>
            <person name="Labutti K."/>
            <person name="Haridas S."/>
            <person name="Kuo A."/>
            <person name="Salamov A."/>
            <person name="Ahrendt S.R."/>
            <person name="Lipzen A."/>
            <person name="Sullivan W."/>
            <person name="Andreopoulos W.B."/>
            <person name="Clum A."/>
            <person name="Lindquist E."/>
            <person name="Daum C."/>
            <person name="Ramamoorthy G.K."/>
            <person name="Gryganskyi A."/>
            <person name="Culley D."/>
            <person name="Magnuson J.K."/>
            <person name="James T.Y."/>
            <person name="O'Malley M.A."/>
            <person name="Stajich J.E."/>
            <person name="Spatafora J.W."/>
            <person name="Visel A."/>
            <person name="Grigoriev I.V."/>
        </authorList>
    </citation>
    <scope>NUCLEOTIDE SEQUENCE [LARGE SCALE GENOMIC DNA]</scope>
    <source>
        <strain evidence="1 2">CBS 129021</strain>
    </source>
</reference>
<dbReference type="PANTHER" id="PTHR47381:SF3">
    <property type="entry name" value="ALPHA_BETA-HYDROLASES SUPERFAMILY PROTEIN"/>
    <property type="match status" value="1"/>
</dbReference>
<protein>
    <recommendedName>
        <fullName evidence="3">Alpha/Beta hydrolase protein</fullName>
    </recommendedName>
</protein>
<dbReference type="SUPFAM" id="SSF53474">
    <property type="entry name" value="alpha/beta-Hydrolases"/>
    <property type="match status" value="1"/>
</dbReference>
<dbReference type="Proteomes" id="UP000193689">
    <property type="component" value="Unassembled WGS sequence"/>
</dbReference>
<dbReference type="InParanoid" id="A0A1Y2EC67"/>
<accession>A0A1Y2EC67</accession>
<comment type="caution">
    <text evidence="1">The sequence shown here is derived from an EMBL/GenBank/DDBJ whole genome shotgun (WGS) entry which is preliminary data.</text>
</comment>
<name>A0A1Y2EC67_9PEZI</name>
<dbReference type="GeneID" id="63781415"/>
<dbReference type="RefSeq" id="XP_040719143.1">
    <property type="nucleotide sequence ID" value="XM_040865203.1"/>
</dbReference>
<dbReference type="InterPro" id="IPR029058">
    <property type="entry name" value="AB_hydrolase_fold"/>
</dbReference>
<gene>
    <name evidence="1" type="ORF">BCR38DRAFT_521819</name>
</gene>
<evidence type="ECO:0008006" key="3">
    <source>
        <dbReference type="Google" id="ProtNLM"/>
    </source>
</evidence>
<proteinExistence type="predicted"/>
<sequence>MSTPNPIATQATPIPTISKSTLPIAGLHVDIYGLAELPPSATSISCLWLHHPRLQSKECMTDIASLSVNAWNSHSTPLPSSSSSSRGLIAVAFDQRNHGTRLISAIANEAWRSGNKTHAQDMFGTISGMVVDTGILMDLLEGYLFGNGNGPGASVSGVERRIDQHLALGVSLGGHSVWQLMFAEPRVCAGVAIIGCPDYMYIISDRARLSRLDTYSAVDNGASFLGSKDFPTALVQMCKKYDPKGILFGTDEISYPTSEAEQKRLAPLLDSRVRGKKFQVLSGGADKLVPYAKSEPFLKFLKDAAGSWYNGAISVEDIVYADVGHEFNADMMKDAVRFIVDTVSVAEGKVLPKI</sequence>
<dbReference type="EMBL" id="MCFJ01000003">
    <property type="protein sequence ID" value="ORY68856.1"/>
    <property type="molecule type" value="Genomic_DNA"/>
</dbReference>
<dbReference type="OrthoDB" id="2152248at2759"/>
<dbReference type="Gene3D" id="3.40.50.1820">
    <property type="entry name" value="alpha/beta hydrolase"/>
    <property type="match status" value="1"/>
</dbReference>
<organism evidence="1 2">
    <name type="scientific">Pseudomassariella vexata</name>
    <dbReference type="NCBI Taxonomy" id="1141098"/>
    <lineage>
        <taxon>Eukaryota</taxon>
        <taxon>Fungi</taxon>
        <taxon>Dikarya</taxon>
        <taxon>Ascomycota</taxon>
        <taxon>Pezizomycotina</taxon>
        <taxon>Sordariomycetes</taxon>
        <taxon>Xylariomycetidae</taxon>
        <taxon>Amphisphaeriales</taxon>
        <taxon>Pseudomassariaceae</taxon>
        <taxon>Pseudomassariella</taxon>
    </lineage>
</organism>
<evidence type="ECO:0000313" key="2">
    <source>
        <dbReference type="Proteomes" id="UP000193689"/>
    </source>
</evidence>
<evidence type="ECO:0000313" key="1">
    <source>
        <dbReference type="EMBL" id="ORY68856.1"/>
    </source>
</evidence>